<dbReference type="AlphaFoldDB" id="A0A9X6NE49"/>
<proteinExistence type="predicted"/>
<reference evidence="3" key="1">
    <citation type="submission" date="2017-01" db="EMBL/GenBank/DDBJ databases">
        <title>Comparative genomics of anhydrobiosis in the tardigrade Hypsibius dujardini.</title>
        <authorList>
            <person name="Yoshida Y."/>
            <person name="Koutsovoulos G."/>
            <person name="Laetsch D."/>
            <person name="Stevens L."/>
            <person name="Kumar S."/>
            <person name="Horikawa D."/>
            <person name="Ishino K."/>
            <person name="Komine S."/>
            <person name="Tomita M."/>
            <person name="Blaxter M."/>
            <person name="Arakawa K."/>
        </authorList>
    </citation>
    <scope>NUCLEOTIDE SEQUENCE [LARGE SCALE GENOMIC DNA]</scope>
    <source>
        <strain evidence="3">Z151</strain>
    </source>
</reference>
<dbReference type="PANTHER" id="PTHR21719:SF1">
    <property type="entry name" value="FI06402P-RELATED"/>
    <property type="match status" value="1"/>
</dbReference>
<dbReference type="EMBL" id="MTYJ01000255">
    <property type="protein sequence ID" value="OWA52180.1"/>
    <property type="molecule type" value="Genomic_DNA"/>
</dbReference>
<evidence type="ECO:0000313" key="3">
    <source>
        <dbReference type="Proteomes" id="UP000192578"/>
    </source>
</evidence>
<dbReference type="Proteomes" id="UP000192578">
    <property type="component" value="Unassembled WGS sequence"/>
</dbReference>
<dbReference type="OrthoDB" id="6370328at2759"/>
<feature type="region of interest" description="Disordered" evidence="1">
    <location>
        <begin position="156"/>
        <end position="186"/>
    </location>
</feature>
<evidence type="ECO:0000256" key="1">
    <source>
        <dbReference type="SAM" id="MobiDB-lite"/>
    </source>
</evidence>
<gene>
    <name evidence="2" type="ORF">BV898_16639</name>
</gene>
<comment type="caution">
    <text evidence="2">The sequence shown here is derived from an EMBL/GenBank/DDBJ whole genome shotgun (WGS) entry which is preliminary data.</text>
</comment>
<evidence type="ECO:0000313" key="2">
    <source>
        <dbReference type="EMBL" id="OWA52180.1"/>
    </source>
</evidence>
<sequence length="210" mass="23002">MCVYAVFTYSLQTASIIPSSPGEEAATSARKVRIDPLETLTKLYFINHTRCECRAAADALRPQHPAFTATDSHPREPAAATTIATSPCRRCPEPFAVRRINTTCHCDCFDGQTDCLHVKRGRKPLDGAETKCVAKKDCSPPTCGEGQFDVQTGYCPKSHKRHKPKKAAELTQQAPAHSMSTSLSANSNSSLVLSPIFSSRFHGSDRLRQH</sequence>
<accession>A0A9X6NE49</accession>
<dbReference type="PANTHER" id="PTHR21719">
    <property type="entry name" value="FI06402P-RELATED"/>
    <property type="match status" value="1"/>
</dbReference>
<protein>
    <submittedName>
        <fullName evidence="2">Uncharacterized protein</fullName>
    </submittedName>
</protein>
<name>A0A9X6NE49_HYPEX</name>
<keyword evidence="3" id="KW-1185">Reference proteome</keyword>
<organism evidence="2 3">
    <name type="scientific">Hypsibius exemplaris</name>
    <name type="common">Freshwater tardigrade</name>
    <dbReference type="NCBI Taxonomy" id="2072580"/>
    <lineage>
        <taxon>Eukaryota</taxon>
        <taxon>Metazoa</taxon>
        <taxon>Ecdysozoa</taxon>
        <taxon>Tardigrada</taxon>
        <taxon>Eutardigrada</taxon>
        <taxon>Parachela</taxon>
        <taxon>Hypsibioidea</taxon>
        <taxon>Hypsibiidae</taxon>
        <taxon>Hypsibius</taxon>
    </lineage>
</organism>